<dbReference type="PRINTS" id="PR00032">
    <property type="entry name" value="HTHARAC"/>
</dbReference>
<evidence type="ECO:0000256" key="1">
    <source>
        <dbReference type="ARBA" id="ARBA00023015"/>
    </source>
</evidence>
<dbReference type="Proteomes" id="UP000199428">
    <property type="component" value="Unassembled WGS sequence"/>
</dbReference>
<proteinExistence type="predicted"/>
<protein>
    <submittedName>
        <fullName evidence="5">AraC-type DNA-binding protein</fullName>
    </submittedName>
</protein>
<dbReference type="InterPro" id="IPR009057">
    <property type="entry name" value="Homeodomain-like_sf"/>
</dbReference>
<organism evidence="5 6">
    <name type="scientific">Pseudobutyrivibrio xylanivorans</name>
    <dbReference type="NCBI Taxonomy" id="185007"/>
    <lineage>
        <taxon>Bacteria</taxon>
        <taxon>Bacillati</taxon>
        <taxon>Bacillota</taxon>
        <taxon>Clostridia</taxon>
        <taxon>Lachnospirales</taxon>
        <taxon>Lachnospiraceae</taxon>
        <taxon>Pseudobutyrivibrio</taxon>
    </lineage>
</organism>
<sequence length="273" mass="31372">MEVTGVDKVKFIDCTKSNDFYLFEVGRYKCVPNYSYGPIVRTRTIFHYVISGKGYLILDDKRYDIESGQGFLIPAKCKAYYEADAEDPWEYTWIHVDGPRTMELFNSAGISEENPIYIPKSDSGIILDILGDIYDHSDRECYCYAKVYEFFDTIISLSKNRIFNDVDPRLAYVKSAINFIRLKYSEPISVEEIAAACGLNRSYLSRLFKHATGYTPQEYLSSYRMKKATELLLESTESVSSIALIVGYSDAFTFSKAFKRFKGVSPSEYRNNH</sequence>
<gene>
    <name evidence="5" type="ORF">SAMN02910350_01606</name>
</gene>
<evidence type="ECO:0000313" key="5">
    <source>
        <dbReference type="EMBL" id="SCZ79091.1"/>
    </source>
</evidence>
<keyword evidence="1" id="KW-0805">Transcription regulation</keyword>
<dbReference type="Pfam" id="PF12833">
    <property type="entry name" value="HTH_18"/>
    <property type="match status" value="1"/>
</dbReference>
<dbReference type="Pfam" id="PF02311">
    <property type="entry name" value="AraC_binding"/>
    <property type="match status" value="1"/>
</dbReference>
<keyword evidence="2 5" id="KW-0238">DNA-binding</keyword>
<dbReference type="InterPro" id="IPR003313">
    <property type="entry name" value="AraC-bd"/>
</dbReference>
<dbReference type="PROSITE" id="PS00041">
    <property type="entry name" value="HTH_ARAC_FAMILY_1"/>
    <property type="match status" value="1"/>
</dbReference>
<dbReference type="PROSITE" id="PS01124">
    <property type="entry name" value="HTH_ARAC_FAMILY_2"/>
    <property type="match status" value="1"/>
</dbReference>
<dbReference type="EMBL" id="FMWK01000007">
    <property type="protein sequence ID" value="SCZ79091.1"/>
    <property type="molecule type" value="Genomic_DNA"/>
</dbReference>
<dbReference type="InterPro" id="IPR014710">
    <property type="entry name" value="RmlC-like_jellyroll"/>
</dbReference>
<accession>A0A1G5S037</accession>
<evidence type="ECO:0000256" key="3">
    <source>
        <dbReference type="ARBA" id="ARBA00023163"/>
    </source>
</evidence>
<name>A0A1G5S037_PSEXY</name>
<feature type="domain" description="HTH araC/xylS-type" evidence="4">
    <location>
        <begin position="174"/>
        <end position="272"/>
    </location>
</feature>
<evidence type="ECO:0000259" key="4">
    <source>
        <dbReference type="PROSITE" id="PS01124"/>
    </source>
</evidence>
<dbReference type="SUPFAM" id="SSF51215">
    <property type="entry name" value="Regulatory protein AraC"/>
    <property type="match status" value="1"/>
</dbReference>
<dbReference type="Gene3D" id="2.60.120.10">
    <property type="entry name" value="Jelly Rolls"/>
    <property type="match status" value="1"/>
</dbReference>
<dbReference type="GO" id="GO:0003700">
    <property type="term" value="F:DNA-binding transcription factor activity"/>
    <property type="evidence" value="ECO:0007669"/>
    <property type="project" value="InterPro"/>
</dbReference>
<dbReference type="SUPFAM" id="SSF46689">
    <property type="entry name" value="Homeodomain-like"/>
    <property type="match status" value="2"/>
</dbReference>
<dbReference type="InterPro" id="IPR020449">
    <property type="entry name" value="Tscrpt_reg_AraC-type_HTH"/>
</dbReference>
<dbReference type="SMART" id="SM00342">
    <property type="entry name" value="HTH_ARAC"/>
    <property type="match status" value="1"/>
</dbReference>
<dbReference type="RefSeq" id="WP_090162600.1">
    <property type="nucleotide sequence ID" value="NZ_FMWK01000007.1"/>
</dbReference>
<dbReference type="GO" id="GO:0043565">
    <property type="term" value="F:sequence-specific DNA binding"/>
    <property type="evidence" value="ECO:0007669"/>
    <property type="project" value="InterPro"/>
</dbReference>
<evidence type="ECO:0000256" key="2">
    <source>
        <dbReference type="ARBA" id="ARBA00023125"/>
    </source>
</evidence>
<dbReference type="CDD" id="cd06986">
    <property type="entry name" value="cupin_MmsR-like_N"/>
    <property type="match status" value="1"/>
</dbReference>
<dbReference type="PANTHER" id="PTHR43280:SF2">
    <property type="entry name" value="HTH-TYPE TRANSCRIPTIONAL REGULATOR EXSA"/>
    <property type="match status" value="1"/>
</dbReference>
<dbReference type="Gene3D" id="1.10.10.60">
    <property type="entry name" value="Homeodomain-like"/>
    <property type="match status" value="2"/>
</dbReference>
<dbReference type="PANTHER" id="PTHR43280">
    <property type="entry name" value="ARAC-FAMILY TRANSCRIPTIONAL REGULATOR"/>
    <property type="match status" value="1"/>
</dbReference>
<keyword evidence="3" id="KW-0804">Transcription</keyword>
<dbReference type="InterPro" id="IPR037923">
    <property type="entry name" value="HTH-like"/>
</dbReference>
<dbReference type="AlphaFoldDB" id="A0A1G5S037"/>
<evidence type="ECO:0000313" key="6">
    <source>
        <dbReference type="Proteomes" id="UP000199428"/>
    </source>
</evidence>
<dbReference type="InterPro" id="IPR018060">
    <property type="entry name" value="HTH_AraC"/>
</dbReference>
<reference evidence="5 6" key="1">
    <citation type="submission" date="2016-10" db="EMBL/GenBank/DDBJ databases">
        <authorList>
            <person name="de Groot N.N."/>
        </authorList>
    </citation>
    <scope>NUCLEOTIDE SEQUENCE [LARGE SCALE GENOMIC DNA]</scope>
    <source>
        <strain evidence="5 6">DSM 10317</strain>
    </source>
</reference>
<dbReference type="InterPro" id="IPR018062">
    <property type="entry name" value="HTH_AraC-typ_CS"/>
</dbReference>